<feature type="domain" description="CusB-like beta-barrel" evidence="6">
    <location>
        <begin position="246"/>
        <end position="323"/>
    </location>
</feature>
<reference evidence="8" key="1">
    <citation type="submission" date="2022-08" db="EMBL/GenBank/DDBJ databases">
        <title>Catabolic pathway analysis in culturable SAR92 clade bacteria reveals their overlooked roles in DMSP degradation in coastal seas.</title>
        <authorList>
            <person name="He X."/>
            <person name="Zhang X."/>
            <person name="Zhang Y."/>
        </authorList>
    </citation>
    <scope>NUCLEOTIDE SEQUENCE</scope>
    <source>
        <strain evidence="8">H455</strain>
    </source>
</reference>
<dbReference type="PANTHER" id="PTHR30097">
    <property type="entry name" value="CATION EFFLUX SYSTEM PROTEIN CUSB"/>
    <property type="match status" value="1"/>
</dbReference>
<dbReference type="Pfam" id="PF25869">
    <property type="entry name" value="3HB_CusB"/>
    <property type="match status" value="1"/>
</dbReference>
<evidence type="ECO:0000259" key="7">
    <source>
        <dbReference type="Pfam" id="PF25975"/>
    </source>
</evidence>
<dbReference type="PANTHER" id="PTHR30097:SF15">
    <property type="entry name" value="CATION EFFLUX SYSTEM PROTEIN CUSB"/>
    <property type="match status" value="1"/>
</dbReference>
<dbReference type="InterPro" id="IPR058790">
    <property type="entry name" value="BSH_CusB"/>
</dbReference>
<dbReference type="InterPro" id="IPR006143">
    <property type="entry name" value="RND_pump_MFP"/>
</dbReference>
<dbReference type="Gene3D" id="2.40.30.170">
    <property type="match status" value="1"/>
</dbReference>
<dbReference type="Gene3D" id="2.40.420.20">
    <property type="match status" value="1"/>
</dbReference>
<dbReference type="InterPro" id="IPR058791">
    <property type="entry name" value="3HB_CusB"/>
</dbReference>
<evidence type="ECO:0000259" key="3">
    <source>
        <dbReference type="Pfam" id="PF19335"/>
    </source>
</evidence>
<dbReference type="Pfam" id="PF25975">
    <property type="entry name" value="CzcB_C"/>
    <property type="match status" value="1"/>
</dbReference>
<evidence type="ECO:0000259" key="5">
    <source>
        <dbReference type="Pfam" id="PF25919"/>
    </source>
</evidence>
<feature type="domain" description="CusB-like barrel-sandwich hybrid" evidence="5">
    <location>
        <begin position="126"/>
        <end position="242"/>
    </location>
</feature>
<dbReference type="Gene3D" id="6.10.140.730">
    <property type="match status" value="1"/>
</dbReference>
<name>A0ABY5TNT2_9GAMM</name>
<dbReference type="Pfam" id="PF19335">
    <property type="entry name" value="HMBD"/>
    <property type="match status" value="1"/>
</dbReference>
<dbReference type="EMBL" id="CP103416">
    <property type="protein sequence ID" value="UVW35497.1"/>
    <property type="molecule type" value="Genomic_DNA"/>
</dbReference>
<gene>
    <name evidence="8" type="ORF">NYF23_02525</name>
</gene>
<protein>
    <submittedName>
        <fullName evidence="8">Efflux RND transporter periplasmic adaptor subunit</fullName>
    </submittedName>
</protein>
<feature type="domain" description="CzcB-like C-terminal circularly permuted SH3-like" evidence="7">
    <location>
        <begin position="329"/>
        <end position="389"/>
    </location>
</feature>
<dbReference type="SUPFAM" id="SSF111369">
    <property type="entry name" value="HlyD-like secretion proteins"/>
    <property type="match status" value="1"/>
</dbReference>
<keyword evidence="2" id="KW-0813">Transport</keyword>
<dbReference type="Pfam" id="PF25954">
    <property type="entry name" value="Beta-barrel_RND_2"/>
    <property type="match status" value="1"/>
</dbReference>
<dbReference type="NCBIfam" id="TIGR01730">
    <property type="entry name" value="RND_mfp"/>
    <property type="match status" value="1"/>
</dbReference>
<accession>A0ABY5TNT2</accession>
<dbReference type="Proteomes" id="UP001059934">
    <property type="component" value="Chromosome"/>
</dbReference>
<feature type="domain" description="Heavy metal binding" evidence="3">
    <location>
        <begin position="44"/>
        <end position="70"/>
    </location>
</feature>
<dbReference type="InterPro" id="IPR058792">
    <property type="entry name" value="Beta-barrel_RND_2"/>
</dbReference>
<dbReference type="InterPro" id="IPR051909">
    <property type="entry name" value="MFP_Cation_Efflux"/>
</dbReference>
<comment type="similarity">
    <text evidence="1">Belongs to the membrane fusion protein (MFP) (TC 8.A.1) family.</text>
</comment>
<keyword evidence="9" id="KW-1185">Reference proteome</keyword>
<evidence type="ECO:0000256" key="1">
    <source>
        <dbReference type="ARBA" id="ARBA00009477"/>
    </source>
</evidence>
<dbReference type="InterPro" id="IPR045800">
    <property type="entry name" value="HMBD"/>
</dbReference>
<dbReference type="InterPro" id="IPR058649">
    <property type="entry name" value="CzcB_C"/>
</dbReference>
<proteinExistence type="inferred from homology"/>
<evidence type="ECO:0000313" key="8">
    <source>
        <dbReference type="EMBL" id="UVW35497.1"/>
    </source>
</evidence>
<organism evidence="8 9">
    <name type="scientific">SAR92 clade bacterium H455</name>
    <dbReference type="NCBI Taxonomy" id="2974818"/>
    <lineage>
        <taxon>Bacteria</taxon>
        <taxon>Pseudomonadati</taxon>
        <taxon>Pseudomonadota</taxon>
        <taxon>Gammaproteobacteria</taxon>
        <taxon>Cellvibrionales</taxon>
        <taxon>Porticoccaceae</taxon>
        <taxon>SAR92 clade</taxon>
    </lineage>
</organism>
<evidence type="ECO:0000259" key="4">
    <source>
        <dbReference type="Pfam" id="PF25869"/>
    </source>
</evidence>
<evidence type="ECO:0000259" key="6">
    <source>
        <dbReference type="Pfam" id="PF25954"/>
    </source>
</evidence>
<dbReference type="Pfam" id="PF25919">
    <property type="entry name" value="BSH_CusB"/>
    <property type="match status" value="1"/>
</dbReference>
<evidence type="ECO:0000313" key="9">
    <source>
        <dbReference type="Proteomes" id="UP001059934"/>
    </source>
</evidence>
<feature type="domain" description="CusB-like three alpha-helical bundle" evidence="4">
    <location>
        <begin position="162"/>
        <end position="209"/>
    </location>
</feature>
<sequence>MKIFNKVVAGVLVGGLIGAALSALLLNKTDQSLSAEAKPDKPAYWVAPMDDNYRRDKPGKSPMGMDLIPVYSEPAIDAEAAATGGVFISPALINNLAVRTAPARRDRMHSSISTVGYVQYDEERIVHIHSRAEGWIETLYARSSGSSIAKGEPLYALYSPQIVNAQKEFLLALSSGNAQLIEASESRLKVFHIDDNFIRQLAQNRQVQRTVTFYAPQSGILHNLSIREGFFIKPETTLMSIAALDEVWIEAQVFQRQADQLNRGAAVSIKVDSYPGKIWRGVVDYIYPALDATTRTLRVRIRLANSNGELKPNMFAEVEIAAKPHEISVLVPKDAVIRTATENRVVLALAGGGFKSVAVQLGHLNEKFAEIRSGIEAGDQVVISAQFLLDSESNKNAGLMRLSAPEAADGMGHKVMDQEALDHSAMDHSAMDHSAMDHSAMDHSAMDHSQHQE</sequence>
<evidence type="ECO:0000256" key="2">
    <source>
        <dbReference type="ARBA" id="ARBA00022448"/>
    </source>
</evidence>